<protein>
    <submittedName>
        <fullName evidence="1">Uncharacterized protein</fullName>
    </submittedName>
</protein>
<reference evidence="1" key="1">
    <citation type="journal article" date="2015" name="PeerJ">
        <title>First genomic representation of candidate bacterial phylum KSB3 points to enhanced environmental sensing as a trigger of wastewater bulking.</title>
        <authorList>
            <person name="Sekiguchi Y."/>
            <person name="Ohashi A."/>
            <person name="Parks D.H."/>
            <person name="Yamauchi T."/>
            <person name="Tyson G.W."/>
            <person name="Hugenholtz P."/>
        </authorList>
    </citation>
    <scope>NUCLEOTIDE SEQUENCE [LARGE SCALE GENOMIC DNA]</scope>
</reference>
<proteinExistence type="predicted"/>
<accession>A0A081BZL8</accession>
<dbReference type="EMBL" id="DF820466">
    <property type="protein sequence ID" value="GAK57773.1"/>
    <property type="molecule type" value="Genomic_DNA"/>
</dbReference>
<evidence type="ECO:0000313" key="1">
    <source>
        <dbReference type="EMBL" id="GAK57773.1"/>
    </source>
</evidence>
<evidence type="ECO:0000313" key="2">
    <source>
        <dbReference type="Proteomes" id="UP000030661"/>
    </source>
</evidence>
<name>A0A081BZL8_VECG1</name>
<sequence length="34" mass="3790">MMTRIQWWMSMIAGLCVIIVLLFGVAVESSFAQG</sequence>
<gene>
    <name evidence="1" type="ORF">U27_04740</name>
</gene>
<dbReference type="HOGENOM" id="CLU_3372193_0_0_0"/>
<organism evidence="1">
    <name type="scientific">Vecturithrix granuli</name>
    <dbReference type="NCBI Taxonomy" id="1499967"/>
    <lineage>
        <taxon>Bacteria</taxon>
        <taxon>Candidatus Moduliflexota</taxon>
        <taxon>Candidatus Vecturitrichia</taxon>
        <taxon>Candidatus Vecturitrichales</taxon>
        <taxon>Candidatus Vecturitrichaceae</taxon>
        <taxon>Candidatus Vecturithrix</taxon>
    </lineage>
</organism>
<keyword evidence="2" id="KW-1185">Reference proteome</keyword>
<dbReference type="AlphaFoldDB" id="A0A081BZL8"/>
<dbReference type="Proteomes" id="UP000030661">
    <property type="component" value="Unassembled WGS sequence"/>
</dbReference>